<keyword evidence="10 22" id="KW-1133">Transmembrane helix</keyword>
<dbReference type="AlphaFoldDB" id="A0A1M5BI71"/>
<dbReference type="NCBIfam" id="TIGR02614">
    <property type="entry name" value="ftsW"/>
    <property type="match status" value="1"/>
</dbReference>
<dbReference type="InterPro" id="IPR001182">
    <property type="entry name" value="FtsW/RodA"/>
</dbReference>
<keyword evidence="8" id="KW-0133">Cell shape</keyword>
<dbReference type="PANTHER" id="PTHR30474:SF2">
    <property type="entry name" value="PEPTIDOGLYCAN GLYCOSYLTRANSFERASE FTSW-RELATED"/>
    <property type="match status" value="1"/>
</dbReference>
<evidence type="ECO:0000256" key="2">
    <source>
        <dbReference type="ARBA" id="ARBA00004752"/>
    </source>
</evidence>
<sequence length="367" mass="40090">MRLKKRPPDFVLFLTVLMLLTIGLIMVFSSSEYVTMVRYGDSFYFFKRQLLWALFGLAAMFFMMNFDYYRLKRWIGPIVLTGFILLIAVLLPGVGQVVNGARRWINLGFMAFSPAELVKLCMIMFVAFGLSKKGERLNSFTEGLLPYLVVMTLAAGLILLQPDLGTAIVLCGTIFIMFFAAGARLSHLGGLAGLGLLAVGLAIYFEPYRMKRFLAFLDPEADPQGTGYHIIQSLYALGSGGLFGVGLGQSKQKFLYLPENHTDFIFAITGEELGFIGASLIVLLFIIFVWRGLKIAVTSPDPFGSLLAAGITSGIALQALINMGVVTGSMPVTGVPLPFISYGGTSLLFTLMGIGIVLNISKYTTPR</sequence>
<dbReference type="GO" id="GO:0008955">
    <property type="term" value="F:peptidoglycan glycosyltransferase activity"/>
    <property type="evidence" value="ECO:0007669"/>
    <property type="project" value="UniProtKB-EC"/>
</dbReference>
<dbReference type="PANTHER" id="PTHR30474">
    <property type="entry name" value="CELL CYCLE PROTEIN"/>
    <property type="match status" value="1"/>
</dbReference>
<evidence type="ECO:0000313" key="24">
    <source>
        <dbReference type="Proteomes" id="UP000184148"/>
    </source>
</evidence>
<feature type="transmembrane region" description="Helical" evidence="22">
    <location>
        <begin position="164"/>
        <end position="181"/>
    </location>
</feature>
<dbReference type="InterPro" id="IPR013437">
    <property type="entry name" value="FtsW"/>
</dbReference>
<dbReference type="GO" id="GO:0015648">
    <property type="term" value="F:lipid-linked peptidoglycan transporter activity"/>
    <property type="evidence" value="ECO:0007669"/>
    <property type="project" value="TreeGrafter"/>
</dbReference>
<evidence type="ECO:0000256" key="17">
    <source>
        <dbReference type="ARBA" id="ARBA00041185"/>
    </source>
</evidence>
<dbReference type="EC" id="2.4.99.28" evidence="19"/>
<keyword evidence="11 22" id="KW-0472">Membrane</keyword>
<evidence type="ECO:0000313" key="23">
    <source>
        <dbReference type="EMBL" id="SHF42323.1"/>
    </source>
</evidence>
<dbReference type="GO" id="GO:0051301">
    <property type="term" value="P:cell division"/>
    <property type="evidence" value="ECO:0007669"/>
    <property type="project" value="UniProtKB-KW"/>
</dbReference>
<keyword evidence="3" id="KW-1003">Cell membrane</keyword>
<evidence type="ECO:0000256" key="11">
    <source>
        <dbReference type="ARBA" id="ARBA00023136"/>
    </source>
</evidence>
<evidence type="ECO:0000256" key="4">
    <source>
        <dbReference type="ARBA" id="ARBA00022618"/>
    </source>
</evidence>
<evidence type="ECO:0000256" key="3">
    <source>
        <dbReference type="ARBA" id="ARBA00022475"/>
    </source>
</evidence>
<evidence type="ECO:0000256" key="7">
    <source>
        <dbReference type="ARBA" id="ARBA00022692"/>
    </source>
</evidence>
<evidence type="ECO:0000256" key="12">
    <source>
        <dbReference type="ARBA" id="ARBA00023306"/>
    </source>
</evidence>
<comment type="function">
    <text evidence="21">Peptidoglycan polymerase that is essential for cell division.</text>
</comment>
<accession>A0A1M5BI71</accession>
<dbReference type="GO" id="GO:0071555">
    <property type="term" value="P:cell wall organization"/>
    <property type="evidence" value="ECO:0007669"/>
    <property type="project" value="UniProtKB-KW"/>
</dbReference>
<evidence type="ECO:0000256" key="6">
    <source>
        <dbReference type="ARBA" id="ARBA00022679"/>
    </source>
</evidence>
<evidence type="ECO:0000256" key="5">
    <source>
        <dbReference type="ARBA" id="ARBA00022676"/>
    </source>
</evidence>
<dbReference type="GO" id="GO:0009252">
    <property type="term" value="P:peptidoglycan biosynthetic process"/>
    <property type="evidence" value="ECO:0007669"/>
    <property type="project" value="UniProtKB-KW"/>
</dbReference>
<feature type="transmembrane region" description="Helical" evidence="22">
    <location>
        <begin position="305"/>
        <end position="327"/>
    </location>
</feature>
<evidence type="ECO:0000256" key="13">
    <source>
        <dbReference type="ARBA" id="ARBA00023316"/>
    </source>
</evidence>
<evidence type="ECO:0000256" key="20">
    <source>
        <dbReference type="ARBA" id="ARBA00049902"/>
    </source>
</evidence>
<keyword evidence="5" id="KW-0328">Glycosyltransferase</keyword>
<dbReference type="NCBIfam" id="TIGR02615">
    <property type="entry name" value="spoVE"/>
    <property type="match status" value="1"/>
</dbReference>
<reference evidence="24" key="1">
    <citation type="submission" date="2016-11" db="EMBL/GenBank/DDBJ databases">
        <authorList>
            <person name="Varghese N."/>
            <person name="Submissions S."/>
        </authorList>
    </citation>
    <scope>NUCLEOTIDE SEQUENCE [LARGE SCALE GENOMIC DNA]</scope>
    <source>
        <strain evidence="24">DSM 12395</strain>
    </source>
</reference>
<gene>
    <name evidence="23" type="ORF">SAMN02745133_02600</name>
</gene>
<evidence type="ECO:0000256" key="22">
    <source>
        <dbReference type="SAM" id="Phobius"/>
    </source>
</evidence>
<comment type="similarity">
    <text evidence="16">Belongs to the SEDS family. FtsW subfamily.</text>
</comment>
<evidence type="ECO:0000256" key="1">
    <source>
        <dbReference type="ARBA" id="ARBA00004651"/>
    </source>
</evidence>
<feature type="transmembrane region" description="Helical" evidence="22">
    <location>
        <begin position="273"/>
        <end position="293"/>
    </location>
</feature>
<name>A0A1M5BI71_9FIRM</name>
<dbReference type="OrthoDB" id="9812661at2"/>
<evidence type="ECO:0000256" key="15">
    <source>
        <dbReference type="ARBA" id="ARBA00033270"/>
    </source>
</evidence>
<evidence type="ECO:0000256" key="9">
    <source>
        <dbReference type="ARBA" id="ARBA00022984"/>
    </source>
</evidence>
<evidence type="ECO:0000256" key="10">
    <source>
        <dbReference type="ARBA" id="ARBA00022989"/>
    </source>
</evidence>
<feature type="transmembrane region" description="Helical" evidence="22">
    <location>
        <begin position="78"/>
        <end position="98"/>
    </location>
</feature>
<dbReference type="STRING" id="1121429.SAMN02745133_02600"/>
<feature type="transmembrane region" description="Helical" evidence="22">
    <location>
        <begin position="49"/>
        <end position="66"/>
    </location>
</feature>
<feature type="transmembrane region" description="Helical" evidence="22">
    <location>
        <begin position="12"/>
        <end position="29"/>
    </location>
</feature>
<dbReference type="InterPro" id="IPR013438">
    <property type="entry name" value="SpoVE"/>
</dbReference>
<dbReference type="GO" id="GO:0005886">
    <property type="term" value="C:plasma membrane"/>
    <property type="evidence" value="ECO:0007669"/>
    <property type="project" value="UniProtKB-SubCell"/>
</dbReference>
<organism evidence="23 24">
    <name type="scientific">Desulforamulus putei DSM 12395</name>
    <dbReference type="NCBI Taxonomy" id="1121429"/>
    <lineage>
        <taxon>Bacteria</taxon>
        <taxon>Bacillati</taxon>
        <taxon>Bacillota</taxon>
        <taxon>Clostridia</taxon>
        <taxon>Eubacteriales</taxon>
        <taxon>Peptococcaceae</taxon>
        <taxon>Desulforamulus</taxon>
    </lineage>
</organism>
<evidence type="ECO:0000256" key="18">
    <source>
        <dbReference type="ARBA" id="ARBA00041418"/>
    </source>
</evidence>
<dbReference type="Proteomes" id="UP000184148">
    <property type="component" value="Unassembled WGS sequence"/>
</dbReference>
<keyword evidence="7 22" id="KW-0812">Transmembrane</keyword>
<keyword evidence="6" id="KW-0808">Transferase</keyword>
<keyword evidence="12" id="KW-0131">Cell cycle</keyword>
<keyword evidence="4 23" id="KW-0132">Cell division</keyword>
<feature type="transmembrane region" description="Helical" evidence="22">
    <location>
        <begin position="140"/>
        <end position="158"/>
    </location>
</feature>
<comment type="pathway">
    <text evidence="2">Cell wall biogenesis; peptidoglycan biosynthesis.</text>
</comment>
<feature type="transmembrane region" description="Helical" evidence="22">
    <location>
        <begin position="339"/>
        <end position="360"/>
    </location>
</feature>
<feature type="transmembrane region" description="Helical" evidence="22">
    <location>
        <begin position="104"/>
        <end position="128"/>
    </location>
</feature>
<keyword evidence="13" id="KW-0961">Cell wall biogenesis/degradation</keyword>
<dbReference type="RefSeq" id="WP_073239809.1">
    <property type="nucleotide sequence ID" value="NZ_FQUY01000023.1"/>
</dbReference>
<comment type="catalytic activity">
    <reaction evidence="20">
        <text>[GlcNAc-(1-&gt;4)-Mur2Ac(oyl-L-Ala-gamma-D-Glu-L-Lys-D-Ala-D-Ala)](n)-di-trans,octa-cis-undecaprenyl diphosphate + beta-D-GlcNAc-(1-&gt;4)-Mur2Ac(oyl-L-Ala-gamma-D-Glu-L-Lys-D-Ala-D-Ala)-di-trans,octa-cis-undecaprenyl diphosphate = [GlcNAc-(1-&gt;4)-Mur2Ac(oyl-L-Ala-gamma-D-Glu-L-Lys-D-Ala-D-Ala)](n+1)-di-trans,octa-cis-undecaprenyl diphosphate + di-trans,octa-cis-undecaprenyl diphosphate + H(+)</text>
        <dbReference type="Rhea" id="RHEA:23708"/>
        <dbReference type="Rhea" id="RHEA-COMP:9602"/>
        <dbReference type="Rhea" id="RHEA-COMP:9603"/>
        <dbReference type="ChEBI" id="CHEBI:15378"/>
        <dbReference type="ChEBI" id="CHEBI:58405"/>
        <dbReference type="ChEBI" id="CHEBI:60033"/>
        <dbReference type="ChEBI" id="CHEBI:78435"/>
        <dbReference type="EC" id="2.4.99.28"/>
    </reaction>
</comment>
<evidence type="ECO:0000256" key="8">
    <source>
        <dbReference type="ARBA" id="ARBA00022960"/>
    </source>
</evidence>
<proteinExistence type="inferred from homology"/>
<comment type="subcellular location">
    <subcellularLocation>
        <location evidence="1">Cell membrane</location>
        <topology evidence="1">Multi-pass membrane protein</topology>
    </subcellularLocation>
</comment>
<dbReference type="EMBL" id="FQUY01000023">
    <property type="protein sequence ID" value="SHF42323.1"/>
    <property type="molecule type" value="Genomic_DNA"/>
</dbReference>
<dbReference type="NCBIfam" id="TIGR02210">
    <property type="entry name" value="rodA_shape"/>
    <property type="match status" value="1"/>
</dbReference>
<dbReference type="InterPro" id="IPR011923">
    <property type="entry name" value="RodA/MrdB"/>
</dbReference>
<feature type="transmembrane region" description="Helical" evidence="22">
    <location>
        <begin position="188"/>
        <end position="205"/>
    </location>
</feature>
<dbReference type="GO" id="GO:0032153">
    <property type="term" value="C:cell division site"/>
    <property type="evidence" value="ECO:0007669"/>
    <property type="project" value="TreeGrafter"/>
</dbReference>
<keyword evidence="24" id="KW-1185">Reference proteome</keyword>
<evidence type="ECO:0000256" key="19">
    <source>
        <dbReference type="ARBA" id="ARBA00044770"/>
    </source>
</evidence>
<protein>
    <recommendedName>
        <fullName evidence="17">Probable peptidoglycan glycosyltransferase FtsW</fullName>
        <ecNumber evidence="19">2.4.99.28</ecNumber>
    </recommendedName>
    <alternativeName>
        <fullName evidence="18">Cell division protein FtsW</fullName>
    </alternativeName>
    <alternativeName>
        <fullName evidence="15">Cell wall polymerase</fullName>
    </alternativeName>
    <alternativeName>
        <fullName evidence="14">Peptidoglycan polymerase</fullName>
    </alternativeName>
</protein>
<evidence type="ECO:0000256" key="16">
    <source>
        <dbReference type="ARBA" id="ARBA00038053"/>
    </source>
</evidence>
<dbReference type="GO" id="GO:0008360">
    <property type="term" value="P:regulation of cell shape"/>
    <property type="evidence" value="ECO:0007669"/>
    <property type="project" value="UniProtKB-KW"/>
</dbReference>
<evidence type="ECO:0000256" key="21">
    <source>
        <dbReference type="ARBA" id="ARBA00049966"/>
    </source>
</evidence>
<dbReference type="Pfam" id="PF01098">
    <property type="entry name" value="FTSW_RODA_SPOVE"/>
    <property type="match status" value="1"/>
</dbReference>
<keyword evidence="9" id="KW-0573">Peptidoglycan synthesis</keyword>
<evidence type="ECO:0000256" key="14">
    <source>
        <dbReference type="ARBA" id="ARBA00032370"/>
    </source>
</evidence>